<dbReference type="OrthoDB" id="5389341at2"/>
<evidence type="ECO:0000259" key="12">
    <source>
        <dbReference type="Pfam" id="PF02737"/>
    </source>
</evidence>
<keyword evidence="5" id="KW-0560">Oxidoreductase</keyword>
<dbReference type="Pfam" id="PF00378">
    <property type="entry name" value="ECH_1"/>
    <property type="match status" value="1"/>
</dbReference>
<evidence type="ECO:0000256" key="8">
    <source>
        <dbReference type="ARBA" id="ARBA00023239"/>
    </source>
</evidence>
<keyword evidence="3" id="KW-0276">Fatty acid metabolism</keyword>
<dbReference type="InterPro" id="IPR006176">
    <property type="entry name" value="3-OHacyl-CoA_DH_NAD-bd"/>
</dbReference>
<sequence length="724" mass="77772">MSQSSIRWEKDADNIVVLTMDDPNQSANTMNALYQKSMGETVDRLIAEKNDIAGVILTSAKKTFFAGGDLRLLIQATAEDAPKLAAELKEMHRQLRGLETLGKPVVAAMNGTALGGGLEIALACHHRVAIGGTKAEFGLPEVSLGLLPGGGGLTRVTRMLGIQNALMSVLMQGPRMKAEKAQSTGLIDELATDADDMLAKARAWIKANPNAQQPWDKSGYKMPGGTPSTPALAMNLPAFPANLRKQTKNANYPAPKAIMSAVVEGAQVSFDNALTIESRYFIKLATGKQAKNQIKAFFFDLQKINGGGSRPSKDTYPVWKAKKVGILGAGMMGQGIAYVSAMVGIEVVLLDQTVEAAERGKAYTKGLLDKRVSKGRMAADKAEATLALISTTDSHTDLAGCDIVVEAVFEDRAVKAKATELSEANALPDFLMCSNTSTLPITGLAKASKKPENFIGLHFFSPVDKMPLVEIIRGDETSDAALAKAFDFVLQIRKTPIVVNDSRGFFTSRVFGTFIMEGMAMVGEGYHPVSIEQAAAQAGMPVGPLAITDEVSLDLGRKVRVQTEKDLAAEGKTLPDHPANAISDRMMDEFGRFGKKAGKGFYDYPEGGKKVIWPGLIETFTKADKVAIDESEFEELQARFLYRQAIESARCFEEGVLTSVADANIGSVFGIGMAPWTGGVLQYINYVGLPEFVARADAFAAKFGDRFTPPQLLRDMAASGKTFE</sequence>
<dbReference type="GO" id="GO:0006635">
    <property type="term" value="P:fatty acid beta-oxidation"/>
    <property type="evidence" value="ECO:0007669"/>
    <property type="project" value="UniProtKB-UniPathway"/>
</dbReference>
<reference evidence="13 14" key="1">
    <citation type="submission" date="2018-08" db="EMBL/GenBank/DDBJ databases">
        <title>Genomic Encyclopedia of Type Strains, Phase IV (KMG-IV): sequencing the most valuable type-strain genomes for metagenomic binning, comparative biology and taxonomic classification.</title>
        <authorList>
            <person name="Goeker M."/>
        </authorList>
    </citation>
    <scope>NUCLEOTIDE SEQUENCE [LARGE SCALE GENOMIC DNA]</scope>
    <source>
        <strain evidence="13 14">DSM 26022</strain>
    </source>
</reference>
<dbReference type="Pfam" id="PF02737">
    <property type="entry name" value="3HCDH_N"/>
    <property type="match status" value="1"/>
</dbReference>
<dbReference type="SUPFAM" id="SSF48179">
    <property type="entry name" value="6-phosphogluconate dehydrogenase C-terminal domain-like"/>
    <property type="match status" value="2"/>
</dbReference>
<keyword evidence="8" id="KW-0456">Lyase</keyword>
<keyword evidence="14" id="KW-1185">Reference proteome</keyword>
<comment type="catalytic activity">
    <reaction evidence="10">
        <text>a (3S)-3-hydroxyacyl-CoA + NAD(+) = a 3-oxoacyl-CoA + NADH + H(+)</text>
        <dbReference type="Rhea" id="RHEA:22432"/>
        <dbReference type="ChEBI" id="CHEBI:15378"/>
        <dbReference type="ChEBI" id="CHEBI:57318"/>
        <dbReference type="ChEBI" id="CHEBI:57540"/>
        <dbReference type="ChEBI" id="CHEBI:57945"/>
        <dbReference type="ChEBI" id="CHEBI:90726"/>
        <dbReference type="EC" id="1.1.1.35"/>
    </reaction>
</comment>
<dbReference type="SUPFAM" id="SSF51735">
    <property type="entry name" value="NAD(P)-binding Rossmann-fold domains"/>
    <property type="match status" value="1"/>
</dbReference>
<dbReference type="PANTHER" id="PTHR43612:SF3">
    <property type="entry name" value="TRIFUNCTIONAL ENZYME SUBUNIT ALPHA, MITOCHONDRIAL"/>
    <property type="match status" value="1"/>
</dbReference>
<dbReference type="InterPro" id="IPR006108">
    <property type="entry name" value="3HC_DH_C"/>
</dbReference>
<name>A0A3E0H3Z2_9GAMM</name>
<dbReference type="InterPro" id="IPR001753">
    <property type="entry name" value="Enoyl-CoA_hydra/iso"/>
</dbReference>
<dbReference type="RefSeq" id="WP_116208460.1">
    <property type="nucleotide sequence ID" value="NZ_QUNR01000003.1"/>
</dbReference>
<dbReference type="GO" id="GO:0004300">
    <property type="term" value="F:enoyl-CoA hydratase activity"/>
    <property type="evidence" value="ECO:0007669"/>
    <property type="project" value="TreeGrafter"/>
</dbReference>
<dbReference type="InterPro" id="IPR036291">
    <property type="entry name" value="NAD(P)-bd_dom_sf"/>
</dbReference>
<evidence type="ECO:0000256" key="9">
    <source>
        <dbReference type="ARBA" id="ARBA00023268"/>
    </source>
</evidence>
<evidence type="ECO:0000256" key="6">
    <source>
        <dbReference type="ARBA" id="ARBA00023027"/>
    </source>
</evidence>
<dbReference type="CDD" id="cd06558">
    <property type="entry name" value="crotonase-like"/>
    <property type="match status" value="1"/>
</dbReference>
<evidence type="ECO:0000256" key="2">
    <source>
        <dbReference type="ARBA" id="ARBA00007005"/>
    </source>
</evidence>
<dbReference type="Gene3D" id="3.90.226.10">
    <property type="entry name" value="2-enoyl-CoA Hydratase, Chain A, domain 1"/>
    <property type="match status" value="1"/>
</dbReference>
<dbReference type="Gene3D" id="3.40.50.720">
    <property type="entry name" value="NAD(P)-binding Rossmann-like Domain"/>
    <property type="match status" value="1"/>
</dbReference>
<keyword evidence="6" id="KW-0520">NAD</keyword>
<dbReference type="Proteomes" id="UP000256774">
    <property type="component" value="Unassembled WGS sequence"/>
</dbReference>
<dbReference type="FunFam" id="1.10.1040.50:FF:000005">
    <property type="entry name" value="Probable 3-hydroxyacyl-CoA dehydrogenase"/>
    <property type="match status" value="1"/>
</dbReference>
<dbReference type="GO" id="GO:0070403">
    <property type="term" value="F:NAD+ binding"/>
    <property type="evidence" value="ECO:0007669"/>
    <property type="project" value="InterPro"/>
</dbReference>
<dbReference type="InterPro" id="IPR008927">
    <property type="entry name" value="6-PGluconate_DH-like_C_sf"/>
</dbReference>
<keyword evidence="9" id="KW-0511">Multifunctional enzyme</keyword>
<feature type="domain" description="3-hydroxyacyl-CoA dehydrogenase NAD binding" evidence="12">
    <location>
        <begin position="323"/>
        <end position="501"/>
    </location>
</feature>
<keyword evidence="4" id="KW-0442">Lipid degradation</keyword>
<dbReference type="InterPro" id="IPR029045">
    <property type="entry name" value="ClpP/crotonase-like_dom_sf"/>
</dbReference>
<dbReference type="GO" id="GO:0016509">
    <property type="term" value="F:long-chain (3S)-3-hydroxyacyl-CoA dehydrogenase (NAD+) activity"/>
    <property type="evidence" value="ECO:0007669"/>
    <property type="project" value="TreeGrafter"/>
</dbReference>
<proteinExistence type="inferred from homology"/>
<evidence type="ECO:0000256" key="5">
    <source>
        <dbReference type="ARBA" id="ARBA00023002"/>
    </source>
</evidence>
<comment type="similarity">
    <text evidence="2">In the central section; belongs to the 3-hydroxyacyl-CoA dehydrogenase family.</text>
</comment>
<protein>
    <submittedName>
        <fullName evidence="13">3-hydroxyacyl-CoA dehydrogenase/enoyl-CoA hydratase/3-hydroxybutyryl-CoA epimerase</fullName>
    </submittedName>
</protein>
<dbReference type="SUPFAM" id="SSF52096">
    <property type="entry name" value="ClpP/crotonase"/>
    <property type="match status" value="1"/>
</dbReference>
<evidence type="ECO:0000256" key="3">
    <source>
        <dbReference type="ARBA" id="ARBA00022832"/>
    </source>
</evidence>
<dbReference type="PANTHER" id="PTHR43612">
    <property type="entry name" value="TRIFUNCTIONAL ENZYME SUBUNIT ALPHA"/>
    <property type="match status" value="1"/>
</dbReference>
<evidence type="ECO:0000259" key="11">
    <source>
        <dbReference type="Pfam" id="PF00725"/>
    </source>
</evidence>
<evidence type="ECO:0000256" key="7">
    <source>
        <dbReference type="ARBA" id="ARBA00023098"/>
    </source>
</evidence>
<evidence type="ECO:0000313" key="13">
    <source>
        <dbReference type="EMBL" id="REH37861.1"/>
    </source>
</evidence>
<evidence type="ECO:0000256" key="1">
    <source>
        <dbReference type="ARBA" id="ARBA00005005"/>
    </source>
</evidence>
<evidence type="ECO:0000256" key="4">
    <source>
        <dbReference type="ARBA" id="ARBA00022963"/>
    </source>
</evidence>
<dbReference type="EMBL" id="QUNR01000003">
    <property type="protein sequence ID" value="REH37861.1"/>
    <property type="molecule type" value="Genomic_DNA"/>
</dbReference>
<dbReference type="InterPro" id="IPR050136">
    <property type="entry name" value="FA_oxidation_alpha_subunit"/>
</dbReference>
<keyword evidence="7" id="KW-0443">Lipid metabolism</keyword>
<dbReference type="Gene3D" id="1.10.1040.50">
    <property type="match status" value="1"/>
</dbReference>
<evidence type="ECO:0000256" key="10">
    <source>
        <dbReference type="ARBA" id="ARBA00049556"/>
    </source>
</evidence>
<gene>
    <name evidence="13" type="ORF">DFR26_1645</name>
</gene>
<dbReference type="FunFam" id="3.40.50.720:FF:000009">
    <property type="entry name" value="Fatty oxidation complex, alpha subunit"/>
    <property type="match status" value="1"/>
</dbReference>
<comment type="caution">
    <text evidence="13">The sequence shown here is derived from an EMBL/GenBank/DDBJ whole genome shotgun (WGS) entry which is preliminary data.</text>
</comment>
<dbReference type="FunFam" id="3.90.226.10:FF:000047">
    <property type="entry name" value="Probable 3-hydroxyacyl-CoA dehydrogenase"/>
    <property type="match status" value="1"/>
</dbReference>
<accession>A0A3E0H3Z2</accession>
<dbReference type="AlphaFoldDB" id="A0A3E0H3Z2"/>
<comment type="pathway">
    <text evidence="1">Lipid metabolism; fatty acid beta-oxidation.</text>
</comment>
<feature type="domain" description="3-hydroxyacyl-CoA dehydrogenase C-terminal" evidence="11">
    <location>
        <begin position="504"/>
        <end position="604"/>
    </location>
</feature>
<evidence type="ECO:0000313" key="14">
    <source>
        <dbReference type="Proteomes" id="UP000256774"/>
    </source>
</evidence>
<dbReference type="UniPathway" id="UPA00659"/>
<organism evidence="13 14">
    <name type="scientific">Paraperlucidibaca baekdonensis</name>
    <dbReference type="NCBI Taxonomy" id="748120"/>
    <lineage>
        <taxon>Bacteria</taxon>
        <taxon>Pseudomonadati</taxon>
        <taxon>Pseudomonadota</taxon>
        <taxon>Gammaproteobacteria</taxon>
        <taxon>Moraxellales</taxon>
        <taxon>Moraxellaceae</taxon>
        <taxon>Paraperlucidibaca</taxon>
    </lineage>
</organism>
<dbReference type="Pfam" id="PF00725">
    <property type="entry name" value="3HCDH"/>
    <property type="match status" value="1"/>
</dbReference>